<dbReference type="eggNOG" id="COG1309">
    <property type="taxonomic scope" value="Bacteria"/>
</dbReference>
<evidence type="ECO:0000256" key="2">
    <source>
        <dbReference type="ARBA" id="ARBA00023125"/>
    </source>
</evidence>
<dbReference type="PANTHER" id="PTHR30055">
    <property type="entry name" value="HTH-TYPE TRANSCRIPTIONAL REGULATOR RUTR"/>
    <property type="match status" value="1"/>
</dbReference>
<name>C8X7J4_NAKMY</name>
<keyword evidence="1" id="KW-0805">Transcription regulation</keyword>
<dbReference type="PRINTS" id="PR00455">
    <property type="entry name" value="HTHTETR"/>
</dbReference>
<dbReference type="Proteomes" id="UP000002218">
    <property type="component" value="Chromosome"/>
</dbReference>
<dbReference type="EMBL" id="CP001737">
    <property type="protein sequence ID" value="ACV78947.1"/>
    <property type="molecule type" value="Genomic_DNA"/>
</dbReference>
<feature type="domain" description="HTH tetR-type" evidence="5">
    <location>
        <begin position="12"/>
        <end position="72"/>
    </location>
</feature>
<evidence type="ECO:0000313" key="7">
    <source>
        <dbReference type="Proteomes" id="UP000002218"/>
    </source>
</evidence>
<reference evidence="7" key="1">
    <citation type="submission" date="2009-09" db="EMBL/GenBank/DDBJ databases">
        <title>The complete genome of Nakamurella multipartita DSM 44233.</title>
        <authorList>
            <consortium name="US DOE Joint Genome Institute (JGI-PGF)"/>
            <person name="Lucas S."/>
            <person name="Copeland A."/>
            <person name="Lapidus A."/>
            <person name="Glavina del Rio T."/>
            <person name="Dalin E."/>
            <person name="Tice H."/>
            <person name="Bruce D."/>
            <person name="Goodwin L."/>
            <person name="Pitluck S."/>
            <person name="Kyrpides N."/>
            <person name="Mavromatis K."/>
            <person name="Ivanova N."/>
            <person name="Ovchinnikova G."/>
            <person name="Sims D."/>
            <person name="Meincke L."/>
            <person name="Brettin T."/>
            <person name="Detter J.C."/>
            <person name="Han C."/>
            <person name="Larimer F."/>
            <person name="Land M."/>
            <person name="Hauser L."/>
            <person name="Markowitz V."/>
            <person name="Cheng J.-F."/>
            <person name="Hugenholtz P."/>
            <person name="Woyke T."/>
            <person name="Wu D."/>
            <person name="Klenk H.-P."/>
            <person name="Eisen J.A."/>
        </authorList>
    </citation>
    <scope>NUCLEOTIDE SEQUENCE [LARGE SCALE GENOMIC DNA]</scope>
    <source>
        <strain evidence="7">ATCC 700099 / DSM 44233 / CIP 104796 / JCM 9543 / NBRC 105858 / Y-104</strain>
    </source>
</reference>
<dbReference type="InParanoid" id="C8X7J4"/>
<accession>C8X7J4</accession>
<gene>
    <name evidence="6" type="ordered locus">Namu_2595</name>
</gene>
<dbReference type="PROSITE" id="PS50977">
    <property type="entry name" value="HTH_TETR_2"/>
    <property type="match status" value="1"/>
</dbReference>
<protein>
    <submittedName>
        <fullName evidence="6">Transcriptional regulator, TetR family</fullName>
    </submittedName>
</protein>
<dbReference type="HOGENOM" id="CLU_107911_0_0_11"/>
<dbReference type="AlphaFoldDB" id="C8X7J4"/>
<evidence type="ECO:0000259" key="5">
    <source>
        <dbReference type="PROSITE" id="PS50977"/>
    </source>
</evidence>
<dbReference type="PANTHER" id="PTHR30055:SF234">
    <property type="entry name" value="HTH-TYPE TRANSCRIPTIONAL REGULATOR BETI"/>
    <property type="match status" value="1"/>
</dbReference>
<organism evidence="6 7">
    <name type="scientific">Nakamurella multipartita (strain ATCC 700099 / DSM 44233 / CIP 104796 / JCM 9543 / NBRC 105858 / Y-104)</name>
    <name type="common">Microsphaera multipartita</name>
    <dbReference type="NCBI Taxonomy" id="479431"/>
    <lineage>
        <taxon>Bacteria</taxon>
        <taxon>Bacillati</taxon>
        <taxon>Actinomycetota</taxon>
        <taxon>Actinomycetes</taxon>
        <taxon>Nakamurellales</taxon>
        <taxon>Nakamurellaceae</taxon>
        <taxon>Nakamurella</taxon>
    </lineage>
</organism>
<dbReference type="Gene3D" id="1.10.357.10">
    <property type="entry name" value="Tetracycline Repressor, domain 2"/>
    <property type="match status" value="1"/>
</dbReference>
<keyword evidence="2 4" id="KW-0238">DNA-binding</keyword>
<feature type="DNA-binding region" description="H-T-H motif" evidence="4">
    <location>
        <begin position="35"/>
        <end position="54"/>
    </location>
</feature>
<dbReference type="GO" id="GO:0000976">
    <property type="term" value="F:transcription cis-regulatory region binding"/>
    <property type="evidence" value="ECO:0007669"/>
    <property type="project" value="TreeGrafter"/>
</dbReference>
<reference evidence="6 7" key="2">
    <citation type="journal article" date="2010" name="Stand. Genomic Sci.">
        <title>Complete genome sequence of Nakamurella multipartita type strain (Y-104).</title>
        <authorList>
            <person name="Tice H."/>
            <person name="Mayilraj S."/>
            <person name="Sims D."/>
            <person name="Lapidus A."/>
            <person name="Nolan M."/>
            <person name="Lucas S."/>
            <person name="Glavina Del Rio T."/>
            <person name="Copeland A."/>
            <person name="Cheng J.F."/>
            <person name="Meincke L."/>
            <person name="Bruce D."/>
            <person name="Goodwin L."/>
            <person name="Pitluck S."/>
            <person name="Ivanova N."/>
            <person name="Mavromatis K."/>
            <person name="Ovchinnikova G."/>
            <person name="Pati A."/>
            <person name="Chen A."/>
            <person name="Palaniappan K."/>
            <person name="Land M."/>
            <person name="Hauser L."/>
            <person name="Chang Y.J."/>
            <person name="Jeffries C.D."/>
            <person name="Detter J.C."/>
            <person name="Brettin T."/>
            <person name="Rohde M."/>
            <person name="Goker M."/>
            <person name="Bristow J."/>
            <person name="Eisen J.A."/>
            <person name="Markowitz V."/>
            <person name="Hugenholtz P."/>
            <person name="Kyrpides N.C."/>
            <person name="Klenk H.P."/>
            <person name="Chen F."/>
        </authorList>
    </citation>
    <scope>NUCLEOTIDE SEQUENCE [LARGE SCALE GENOMIC DNA]</scope>
    <source>
        <strain evidence="7">ATCC 700099 / DSM 44233 / CIP 104796 / JCM 9543 / NBRC 105858 / Y-104</strain>
    </source>
</reference>
<dbReference type="STRING" id="479431.Namu_2595"/>
<dbReference type="SUPFAM" id="SSF46689">
    <property type="entry name" value="Homeodomain-like"/>
    <property type="match status" value="1"/>
</dbReference>
<evidence type="ECO:0000256" key="3">
    <source>
        <dbReference type="ARBA" id="ARBA00023163"/>
    </source>
</evidence>
<keyword evidence="3" id="KW-0804">Transcription</keyword>
<evidence type="ECO:0000256" key="1">
    <source>
        <dbReference type="ARBA" id="ARBA00023015"/>
    </source>
</evidence>
<sequence>MPSTVTRAERTLATRRRMVQAAYDLFCRDGYLGATISAIADRAGVAVPTIYYTFHTKSALLGDVLGAAIIGFDRWREPPPEPIVMAEVMGWHRWWSEFQAAPTSEMALWVFVRHGAAILQRVAPLVPALHVATGDPEAGQIVRTSEERRVESYREVVNVLADKPAGLREGLTRASATDVLVALFSAEAYQCLVLRGWSHRRCTAFFAELLSTQLLAPG</sequence>
<dbReference type="InterPro" id="IPR009057">
    <property type="entry name" value="Homeodomain-like_sf"/>
</dbReference>
<evidence type="ECO:0000313" key="6">
    <source>
        <dbReference type="EMBL" id="ACV78947.1"/>
    </source>
</evidence>
<evidence type="ECO:0000256" key="4">
    <source>
        <dbReference type="PROSITE-ProRule" id="PRU00335"/>
    </source>
</evidence>
<dbReference type="GO" id="GO:0003700">
    <property type="term" value="F:DNA-binding transcription factor activity"/>
    <property type="evidence" value="ECO:0007669"/>
    <property type="project" value="TreeGrafter"/>
</dbReference>
<keyword evidence="7" id="KW-1185">Reference proteome</keyword>
<dbReference type="KEGG" id="nml:Namu_2595"/>
<dbReference type="InterPro" id="IPR050109">
    <property type="entry name" value="HTH-type_TetR-like_transc_reg"/>
</dbReference>
<dbReference type="RefSeq" id="WP_015747828.1">
    <property type="nucleotide sequence ID" value="NC_013235.1"/>
</dbReference>
<proteinExistence type="predicted"/>
<dbReference type="Pfam" id="PF00440">
    <property type="entry name" value="TetR_N"/>
    <property type="match status" value="1"/>
</dbReference>
<dbReference type="InterPro" id="IPR001647">
    <property type="entry name" value="HTH_TetR"/>
</dbReference>